<dbReference type="RefSeq" id="XP_020070543.1">
    <property type="nucleotide sequence ID" value="XM_020217133.1"/>
</dbReference>
<evidence type="ECO:0000256" key="1">
    <source>
        <dbReference type="SAM" id="Phobius"/>
    </source>
</evidence>
<gene>
    <name evidence="2" type="ORF">CYBJADRAFT_184562</name>
</gene>
<name>A0A1E4S1W3_CYBJN</name>
<feature type="transmembrane region" description="Helical" evidence="1">
    <location>
        <begin position="111"/>
        <end position="132"/>
    </location>
</feature>
<keyword evidence="3" id="KW-1185">Reference proteome</keyword>
<keyword evidence="1" id="KW-1133">Transmembrane helix</keyword>
<accession>A0A1E4S1W3</accession>
<dbReference type="GO" id="GO:0005742">
    <property type="term" value="C:mitochondrial outer membrane translocase complex"/>
    <property type="evidence" value="ECO:0007669"/>
    <property type="project" value="InterPro"/>
</dbReference>
<organism evidence="2 3">
    <name type="scientific">Cyberlindnera jadinii (strain ATCC 18201 / CBS 1600 / BCRC 20928 / JCM 3617 / NBRC 0987 / NRRL Y-1542)</name>
    <name type="common">Torula yeast</name>
    <name type="synonym">Candida utilis</name>
    <dbReference type="NCBI Taxonomy" id="983966"/>
    <lineage>
        <taxon>Eukaryota</taxon>
        <taxon>Fungi</taxon>
        <taxon>Dikarya</taxon>
        <taxon>Ascomycota</taxon>
        <taxon>Saccharomycotina</taxon>
        <taxon>Saccharomycetes</taxon>
        <taxon>Phaffomycetales</taxon>
        <taxon>Phaffomycetaceae</taxon>
        <taxon>Cyberlindnera</taxon>
    </lineage>
</organism>
<dbReference type="EMBL" id="KV453930">
    <property type="protein sequence ID" value="ODV73504.1"/>
    <property type="molecule type" value="Genomic_DNA"/>
</dbReference>
<dbReference type="Proteomes" id="UP000094389">
    <property type="component" value="Unassembled WGS sequence"/>
</dbReference>
<reference evidence="2 3" key="1">
    <citation type="journal article" date="2016" name="Proc. Natl. Acad. Sci. U.S.A.">
        <title>Comparative genomics of biotechnologically important yeasts.</title>
        <authorList>
            <person name="Riley R."/>
            <person name="Haridas S."/>
            <person name="Wolfe K.H."/>
            <person name="Lopes M.R."/>
            <person name="Hittinger C.T."/>
            <person name="Goeker M."/>
            <person name="Salamov A.A."/>
            <person name="Wisecaver J.H."/>
            <person name="Long T.M."/>
            <person name="Calvey C.H."/>
            <person name="Aerts A.L."/>
            <person name="Barry K.W."/>
            <person name="Choi C."/>
            <person name="Clum A."/>
            <person name="Coughlan A.Y."/>
            <person name="Deshpande S."/>
            <person name="Douglass A.P."/>
            <person name="Hanson S.J."/>
            <person name="Klenk H.-P."/>
            <person name="LaButti K.M."/>
            <person name="Lapidus A."/>
            <person name="Lindquist E.A."/>
            <person name="Lipzen A.M."/>
            <person name="Meier-Kolthoff J.P."/>
            <person name="Ohm R.A."/>
            <person name="Otillar R.P."/>
            <person name="Pangilinan J.L."/>
            <person name="Peng Y."/>
            <person name="Rokas A."/>
            <person name="Rosa C.A."/>
            <person name="Scheuner C."/>
            <person name="Sibirny A.A."/>
            <person name="Slot J.C."/>
            <person name="Stielow J.B."/>
            <person name="Sun H."/>
            <person name="Kurtzman C.P."/>
            <person name="Blackwell M."/>
            <person name="Grigoriev I.V."/>
            <person name="Jeffries T.W."/>
        </authorList>
    </citation>
    <scope>NUCLEOTIDE SEQUENCE [LARGE SCALE GENOMIC DNA]</scope>
    <source>
        <strain evidence="3">ATCC 18201 / CBS 1600 / BCRC 20928 / JCM 3617 / NBRC 0987 / NRRL Y-1542</strain>
    </source>
</reference>
<evidence type="ECO:0000313" key="2">
    <source>
        <dbReference type="EMBL" id="ODV73504.1"/>
    </source>
</evidence>
<protein>
    <submittedName>
        <fullName evidence="2">Uncharacterized protein</fullName>
    </submittedName>
</protein>
<dbReference type="InterPro" id="IPR020266">
    <property type="entry name" value="Tom6"/>
</dbReference>
<dbReference type="AlphaFoldDB" id="A0A1E4S1W3"/>
<dbReference type="OrthoDB" id="3991365at2759"/>
<dbReference type="Pfam" id="PF17112">
    <property type="entry name" value="Tom6"/>
    <property type="match status" value="1"/>
</dbReference>
<dbReference type="GeneID" id="30991529"/>
<feature type="transmembrane region" description="Helical" evidence="1">
    <location>
        <begin position="25"/>
        <end position="46"/>
    </location>
</feature>
<proteinExistence type="predicted"/>
<dbReference type="GO" id="GO:0030150">
    <property type="term" value="P:protein import into mitochondrial matrix"/>
    <property type="evidence" value="ECO:0007669"/>
    <property type="project" value="InterPro"/>
</dbReference>
<keyword evidence="1" id="KW-0812">Transmembrane</keyword>
<sequence>MLHILSAAITLAQYAVTVVQYISMLISFMIITPVIMLLAWDLMLYAMRLVQLKQVGINVVVWFHELKSSTRGLWTMKLKRIGKRQMYNQKVISAPQKENDSFISKVTSNPVFPLGLNVVLFIAGVAFIQSPLMDAMAPQL</sequence>
<evidence type="ECO:0000313" key="3">
    <source>
        <dbReference type="Proteomes" id="UP000094389"/>
    </source>
</evidence>
<keyword evidence="1" id="KW-0472">Membrane</keyword>